<dbReference type="Proteomes" id="UP000250831">
    <property type="component" value="Unassembled WGS sequence"/>
</dbReference>
<reference evidence="2 3" key="1">
    <citation type="submission" date="2018-04" db="EMBL/GenBank/DDBJ databases">
        <title>Sphingobacterium sp. M46 Genome.</title>
        <authorList>
            <person name="Cheng J."/>
            <person name="Li Y."/>
        </authorList>
    </citation>
    <scope>NUCLEOTIDE SEQUENCE [LARGE SCALE GENOMIC DNA]</scope>
    <source>
        <strain evidence="2 3">M46</strain>
    </source>
</reference>
<evidence type="ECO:0000313" key="3">
    <source>
        <dbReference type="Proteomes" id="UP000250831"/>
    </source>
</evidence>
<proteinExistence type="predicted"/>
<comment type="caution">
    <text evidence="2">The sequence shown here is derived from an EMBL/GenBank/DDBJ whole genome shotgun (WGS) entry which is preliminary data.</text>
</comment>
<dbReference type="EMBL" id="QCXX01000009">
    <property type="protein sequence ID" value="PUV21748.1"/>
    <property type="molecule type" value="Genomic_DNA"/>
</dbReference>
<feature type="coiled-coil region" evidence="1">
    <location>
        <begin position="51"/>
        <end position="113"/>
    </location>
</feature>
<organism evidence="2 3">
    <name type="scientific">Sphingobacterium athyrii</name>
    <dbReference type="NCBI Taxonomy" id="2152717"/>
    <lineage>
        <taxon>Bacteria</taxon>
        <taxon>Pseudomonadati</taxon>
        <taxon>Bacteroidota</taxon>
        <taxon>Sphingobacteriia</taxon>
        <taxon>Sphingobacteriales</taxon>
        <taxon>Sphingobacteriaceae</taxon>
        <taxon>Sphingobacterium</taxon>
    </lineage>
</organism>
<name>A0A363NLQ9_9SPHI</name>
<keyword evidence="3" id="KW-1185">Reference proteome</keyword>
<gene>
    <name evidence="2" type="ORF">DCO56_25790</name>
</gene>
<evidence type="ECO:0008006" key="4">
    <source>
        <dbReference type="Google" id="ProtNLM"/>
    </source>
</evidence>
<dbReference type="RefSeq" id="WP_108636572.1">
    <property type="nucleotide sequence ID" value="NZ_DAMCKI010000006.1"/>
</dbReference>
<dbReference type="OrthoDB" id="710254at2"/>
<accession>A0A363NLQ9</accession>
<dbReference type="AlphaFoldDB" id="A0A363NLQ9"/>
<protein>
    <recommendedName>
        <fullName evidence="4">Cell wall anchor protein</fullName>
    </recommendedName>
</protein>
<keyword evidence="1" id="KW-0175">Coiled coil</keyword>
<sequence>MEILEILEKLIIPIVTAIGGYLVGRPKQQAEVEATNVENAGKVIDKWEGYANRLEKDIEHLRAIIEDLNEGLRLANDDRMACSKTLAELQVKYDDLMKLYNELQIELKRVKNEKYTCIDRNATTR</sequence>
<evidence type="ECO:0000313" key="2">
    <source>
        <dbReference type="EMBL" id="PUV21748.1"/>
    </source>
</evidence>
<evidence type="ECO:0000256" key="1">
    <source>
        <dbReference type="SAM" id="Coils"/>
    </source>
</evidence>